<protein>
    <submittedName>
        <fullName evidence="8">Type I secretion protein TolC</fullName>
    </submittedName>
</protein>
<dbReference type="Gene3D" id="1.20.1600.10">
    <property type="entry name" value="Outer membrane efflux proteins (OEP)"/>
    <property type="match status" value="1"/>
</dbReference>
<reference evidence="8 9" key="1">
    <citation type="submission" date="2019-02" db="EMBL/GenBank/DDBJ databases">
        <title>Prokaryotic population dynamics and viral predation in marine succession experiment using metagenomics: the confinement effect.</title>
        <authorList>
            <person name="Haro-Moreno J.M."/>
            <person name="Rodriguez-Valera F."/>
            <person name="Lopez-Perez M."/>
        </authorList>
    </citation>
    <scope>NUCLEOTIDE SEQUENCE [LARGE SCALE GENOMIC DNA]</scope>
    <source>
        <strain evidence="8">MED-G169</strain>
    </source>
</reference>
<dbReference type="Proteomes" id="UP000318148">
    <property type="component" value="Unassembled WGS sequence"/>
</dbReference>
<dbReference type="GO" id="GO:0015562">
    <property type="term" value="F:efflux transmembrane transporter activity"/>
    <property type="evidence" value="ECO:0007669"/>
    <property type="project" value="InterPro"/>
</dbReference>
<evidence type="ECO:0000313" key="8">
    <source>
        <dbReference type="EMBL" id="RZO08696.1"/>
    </source>
</evidence>
<gene>
    <name evidence="8" type="ORF">EVB02_00230</name>
</gene>
<dbReference type="NCBIfam" id="TIGR01844">
    <property type="entry name" value="type_I_sec_TolC"/>
    <property type="match status" value="1"/>
</dbReference>
<dbReference type="InterPro" id="IPR051906">
    <property type="entry name" value="TolC-like"/>
</dbReference>
<accession>A0A520LPC4</accession>
<dbReference type="PANTHER" id="PTHR30026:SF20">
    <property type="entry name" value="OUTER MEMBRANE PROTEIN TOLC"/>
    <property type="match status" value="1"/>
</dbReference>
<keyword evidence="3" id="KW-0813">Transport</keyword>
<dbReference type="Pfam" id="PF02321">
    <property type="entry name" value="OEP"/>
    <property type="match status" value="2"/>
</dbReference>
<dbReference type="GO" id="GO:0015288">
    <property type="term" value="F:porin activity"/>
    <property type="evidence" value="ECO:0007669"/>
    <property type="project" value="TreeGrafter"/>
</dbReference>
<proteinExistence type="inferred from homology"/>
<evidence type="ECO:0000256" key="3">
    <source>
        <dbReference type="ARBA" id="ARBA00022448"/>
    </source>
</evidence>
<keyword evidence="6" id="KW-0472">Membrane</keyword>
<evidence type="ECO:0000256" key="6">
    <source>
        <dbReference type="ARBA" id="ARBA00023136"/>
    </source>
</evidence>
<dbReference type="InterPro" id="IPR003423">
    <property type="entry name" value="OMP_efflux"/>
</dbReference>
<evidence type="ECO:0000256" key="5">
    <source>
        <dbReference type="ARBA" id="ARBA00022692"/>
    </source>
</evidence>
<comment type="subcellular location">
    <subcellularLocation>
        <location evidence="1">Cell outer membrane</location>
    </subcellularLocation>
</comment>
<comment type="caution">
    <text evidence="8">The sequence shown here is derived from an EMBL/GenBank/DDBJ whole genome shotgun (WGS) entry which is preliminary data.</text>
</comment>
<dbReference type="GO" id="GO:1990281">
    <property type="term" value="C:efflux pump complex"/>
    <property type="evidence" value="ECO:0007669"/>
    <property type="project" value="TreeGrafter"/>
</dbReference>
<evidence type="ECO:0000313" key="9">
    <source>
        <dbReference type="Proteomes" id="UP000318148"/>
    </source>
</evidence>
<dbReference type="EMBL" id="SHBO01000002">
    <property type="protein sequence ID" value="RZO08696.1"/>
    <property type="molecule type" value="Genomic_DNA"/>
</dbReference>
<keyword evidence="4" id="KW-1134">Transmembrane beta strand</keyword>
<dbReference type="PROSITE" id="PS51257">
    <property type="entry name" value="PROKAR_LIPOPROTEIN"/>
    <property type="match status" value="1"/>
</dbReference>
<organism evidence="8 9">
    <name type="scientific">SAR92 clade bacterium</name>
    <dbReference type="NCBI Taxonomy" id="2315479"/>
    <lineage>
        <taxon>Bacteria</taxon>
        <taxon>Pseudomonadati</taxon>
        <taxon>Pseudomonadota</taxon>
        <taxon>Gammaproteobacteria</taxon>
        <taxon>Cellvibrionales</taxon>
        <taxon>Porticoccaceae</taxon>
        <taxon>SAR92 clade</taxon>
    </lineage>
</organism>
<evidence type="ECO:0000256" key="2">
    <source>
        <dbReference type="ARBA" id="ARBA00007613"/>
    </source>
</evidence>
<dbReference type="GO" id="GO:0009279">
    <property type="term" value="C:cell outer membrane"/>
    <property type="evidence" value="ECO:0007669"/>
    <property type="project" value="UniProtKB-SubCell"/>
</dbReference>
<dbReference type="SUPFAM" id="SSF56954">
    <property type="entry name" value="Outer membrane efflux proteins (OEP)"/>
    <property type="match status" value="1"/>
</dbReference>
<evidence type="ECO:0000256" key="7">
    <source>
        <dbReference type="ARBA" id="ARBA00023237"/>
    </source>
</evidence>
<dbReference type="InterPro" id="IPR010130">
    <property type="entry name" value="T1SS_OMP_TolC"/>
</dbReference>
<sequence length="462" mass="50835">MSKPLAVYVLLLTFTQACWSESISSIYDLALKNDPVMKAARANLKVGEETENISKSRLLPSLSSSADYTESERNSSASQVYSFISADPFLSRSFSDTQTTSYGISLNQAVFDLPAWYQFKSGKALSASAQAQFASDQQTLIIRVTNAYLSVLRAFDNNETRKAEQRAIFRQLEQTKERFEVGLLPITDVHEAQAIFDDASVNTLEAKGALNIAFDNLEVLTGERYDNLSGLSDNFLAENPNPVDSSSWVAFALQNNFDIKIAKFGKDASYNQAKAAASELYPRLTASARYSDSDTDGSQISYLPSESNSNISSLNDGHSINLSFSMPIWSSGLNASSRQAKQRAIASDESYEAVKRTTAQNARAQHQLVITNAARVKARSQAITSAESALNATQAGYEVGTRNIVDVLSAQRALFQAKRNYANSKYDYIYAMMSLKQVAGQLSPDDIYQLNARLDPKIQVIR</sequence>
<dbReference type="AlphaFoldDB" id="A0A520LPC4"/>
<evidence type="ECO:0000256" key="1">
    <source>
        <dbReference type="ARBA" id="ARBA00004442"/>
    </source>
</evidence>
<comment type="similarity">
    <text evidence="2">Belongs to the outer membrane factor (OMF) (TC 1.B.17) family.</text>
</comment>
<keyword evidence="5" id="KW-0812">Transmembrane</keyword>
<evidence type="ECO:0000256" key="4">
    <source>
        <dbReference type="ARBA" id="ARBA00022452"/>
    </source>
</evidence>
<keyword evidence="7" id="KW-0998">Cell outer membrane</keyword>
<name>A0A520LPC4_9GAMM</name>
<dbReference type="PANTHER" id="PTHR30026">
    <property type="entry name" value="OUTER MEMBRANE PROTEIN TOLC"/>
    <property type="match status" value="1"/>
</dbReference>